<dbReference type="AlphaFoldDB" id="A0A917RJV7"/>
<dbReference type="InterPro" id="IPR010982">
    <property type="entry name" value="Lambda_DNA-bd_dom_sf"/>
</dbReference>
<organism evidence="2 3">
    <name type="scientific">Sphaerisporangium melleum</name>
    <dbReference type="NCBI Taxonomy" id="321316"/>
    <lineage>
        <taxon>Bacteria</taxon>
        <taxon>Bacillati</taxon>
        <taxon>Actinomycetota</taxon>
        <taxon>Actinomycetes</taxon>
        <taxon>Streptosporangiales</taxon>
        <taxon>Streptosporangiaceae</taxon>
        <taxon>Sphaerisporangium</taxon>
    </lineage>
</organism>
<comment type="caution">
    <text evidence="2">The sequence shown here is derived from an EMBL/GenBank/DDBJ whole genome shotgun (WGS) entry which is preliminary data.</text>
</comment>
<gene>
    <name evidence="2" type="ORF">GCM10007964_60420</name>
</gene>
<dbReference type="Gene3D" id="1.10.260.40">
    <property type="entry name" value="lambda repressor-like DNA-binding domains"/>
    <property type="match status" value="1"/>
</dbReference>
<dbReference type="SUPFAM" id="SSF47413">
    <property type="entry name" value="lambda repressor-like DNA-binding domains"/>
    <property type="match status" value="1"/>
</dbReference>
<dbReference type="InterPro" id="IPR001387">
    <property type="entry name" value="Cro/C1-type_HTH"/>
</dbReference>
<dbReference type="CDD" id="cd00093">
    <property type="entry name" value="HTH_XRE"/>
    <property type="match status" value="1"/>
</dbReference>
<dbReference type="PROSITE" id="PS50943">
    <property type="entry name" value="HTH_CROC1"/>
    <property type="match status" value="1"/>
</dbReference>
<evidence type="ECO:0000259" key="1">
    <source>
        <dbReference type="PROSITE" id="PS50943"/>
    </source>
</evidence>
<sequence>MPPPRITEAKGILAARLREIRSEARITGRALASEAGWHYSKVSKIENAAQTPNEDDIRMWCRVCDAEEYVVDLIAAVRNIDSMYTDWRRLEATGLRHVQESFTSLYRGTRRFRVFQHSAVPGLLQTPAYARAHLRAVIDFRGIPDDLEVAVAARLGQQVVLETGGKLFAFIIGEQALRTPVCAPRDMVEQLDRLAGLTAGTAHLSLGVIPSTARPPIMPPENFWIYDATQVRVDTVPGQYRIKIPSDVALYERAFARLSEAAVYGKAARTLIETSRASFAEPHEPPRGT</sequence>
<dbReference type="InterPro" id="IPR043917">
    <property type="entry name" value="DUF5753"/>
</dbReference>
<dbReference type="EMBL" id="BMNT01000040">
    <property type="protein sequence ID" value="GGL10167.1"/>
    <property type="molecule type" value="Genomic_DNA"/>
</dbReference>
<protein>
    <submittedName>
        <fullName evidence="2">Transcriptional regulator</fullName>
    </submittedName>
</protein>
<name>A0A917RJV7_9ACTN</name>
<evidence type="ECO:0000313" key="2">
    <source>
        <dbReference type="EMBL" id="GGL10167.1"/>
    </source>
</evidence>
<dbReference type="SMART" id="SM00530">
    <property type="entry name" value="HTH_XRE"/>
    <property type="match status" value="1"/>
</dbReference>
<feature type="domain" description="HTH cro/C1-type" evidence="1">
    <location>
        <begin position="17"/>
        <end position="70"/>
    </location>
</feature>
<dbReference type="Pfam" id="PF13560">
    <property type="entry name" value="HTH_31"/>
    <property type="match status" value="1"/>
</dbReference>
<reference evidence="2" key="2">
    <citation type="submission" date="2020-09" db="EMBL/GenBank/DDBJ databases">
        <authorList>
            <person name="Sun Q."/>
            <person name="Ohkuma M."/>
        </authorList>
    </citation>
    <scope>NUCLEOTIDE SEQUENCE</scope>
    <source>
        <strain evidence="2">JCM 13064</strain>
    </source>
</reference>
<dbReference type="Pfam" id="PF19054">
    <property type="entry name" value="DUF5753"/>
    <property type="match status" value="1"/>
</dbReference>
<reference evidence="2" key="1">
    <citation type="journal article" date="2014" name="Int. J. Syst. Evol. Microbiol.">
        <title>Complete genome sequence of Corynebacterium casei LMG S-19264T (=DSM 44701T), isolated from a smear-ripened cheese.</title>
        <authorList>
            <consortium name="US DOE Joint Genome Institute (JGI-PGF)"/>
            <person name="Walter F."/>
            <person name="Albersmeier A."/>
            <person name="Kalinowski J."/>
            <person name="Ruckert C."/>
        </authorList>
    </citation>
    <scope>NUCLEOTIDE SEQUENCE</scope>
    <source>
        <strain evidence="2">JCM 13064</strain>
    </source>
</reference>
<accession>A0A917RJV7</accession>
<proteinExistence type="predicted"/>
<evidence type="ECO:0000313" key="3">
    <source>
        <dbReference type="Proteomes" id="UP000645217"/>
    </source>
</evidence>
<dbReference type="Proteomes" id="UP000645217">
    <property type="component" value="Unassembled WGS sequence"/>
</dbReference>
<dbReference type="RefSeq" id="WP_189166462.1">
    <property type="nucleotide sequence ID" value="NZ_BMNT01000040.1"/>
</dbReference>
<keyword evidence="3" id="KW-1185">Reference proteome</keyword>
<dbReference type="GO" id="GO:0003677">
    <property type="term" value="F:DNA binding"/>
    <property type="evidence" value="ECO:0007669"/>
    <property type="project" value="InterPro"/>
</dbReference>